<reference evidence="2 3" key="1">
    <citation type="journal article" date="2022" name="G3 (Bethesda)">
        <title>Whole-genome sequence and methylome profiling of the almond [Prunus dulcis (Mill.) D.A. Webb] cultivar 'Nonpareil'.</title>
        <authorList>
            <person name="D'Amico-Willman K.M."/>
            <person name="Ouma W.Z."/>
            <person name="Meulia T."/>
            <person name="Sideli G.M."/>
            <person name="Gradziel T.M."/>
            <person name="Fresnedo-Ramirez J."/>
        </authorList>
    </citation>
    <scope>NUCLEOTIDE SEQUENCE [LARGE SCALE GENOMIC DNA]</scope>
    <source>
        <strain evidence="2">Clone GOH B32 T37-40</strain>
    </source>
</reference>
<evidence type="ECO:0000313" key="2">
    <source>
        <dbReference type="EMBL" id="KAI5334532.1"/>
    </source>
</evidence>
<feature type="region of interest" description="Disordered" evidence="1">
    <location>
        <begin position="85"/>
        <end position="136"/>
    </location>
</feature>
<keyword evidence="3" id="KW-1185">Reference proteome</keyword>
<name>A0AAD4W2Z2_PRUDU</name>
<evidence type="ECO:0000313" key="3">
    <source>
        <dbReference type="Proteomes" id="UP001054821"/>
    </source>
</evidence>
<sequence>MSVNYQSVRKSDKEKEETYRSPESEGMTTFLPNEPLPKQARVTGSVRPSSSSAVKMALCLLDFRTLLGADLASSSTKLAVYQLPLKRPTPRPNGSGRPVALAVPPKFGSPDRLMSALEPPPFEPKSRPVDAIVSWP</sequence>
<dbReference type="Proteomes" id="UP001054821">
    <property type="component" value="Chromosome 4"/>
</dbReference>
<feature type="region of interest" description="Disordered" evidence="1">
    <location>
        <begin position="1"/>
        <end position="48"/>
    </location>
</feature>
<evidence type="ECO:0000256" key="1">
    <source>
        <dbReference type="SAM" id="MobiDB-lite"/>
    </source>
</evidence>
<feature type="compositionally biased region" description="Basic and acidic residues" evidence="1">
    <location>
        <begin position="9"/>
        <end position="23"/>
    </location>
</feature>
<dbReference type="EMBL" id="JAJFAZ020000004">
    <property type="protein sequence ID" value="KAI5334532.1"/>
    <property type="molecule type" value="Genomic_DNA"/>
</dbReference>
<gene>
    <name evidence="2" type="ORF">L3X38_024665</name>
</gene>
<organism evidence="2 3">
    <name type="scientific">Prunus dulcis</name>
    <name type="common">Almond</name>
    <name type="synonym">Amygdalus dulcis</name>
    <dbReference type="NCBI Taxonomy" id="3755"/>
    <lineage>
        <taxon>Eukaryota</taxon>
        <taxon>Viridiplantae</taxon>
        <taxon>Streptophyta</taxon>
        <taxon>Embryophyta</taxon>
        <taxon>Tracheophyta</taxon>
        <taxon>Spermatophyta</taxon>
        <taxon>Magnoliopsida</taxon>
        <taxon>eudicotyledons</taxon>
        <taxon>Gunneridae</taxon>
        <taxon>Pentapetalae</taxon>
        <taxon>rosids</taxon>
        <taxon>fabids</taxon>
        <taxon>Rosales</taxon>
        <taxon>Rosaceae</taxon>
        <taxon>Amygdaloideae</taxon>
        <taxon>Amygdaleae</taxon>
        <taxon>Prunus</taxon>
    </lineage>
</organism>
<dbReference type="AlphaFoldDB" id="A0AAD4W2Z2"/>
<comment type="caution">
    <text evidence="2">The sequence shown here is derived from an EMBL/GenBank/DDBJ whole genome shotgun (WGS) entry which is preliminary data.</text>
</comment>
<accession>A0AAD4W2Z2</accession>
<protein>
    <submittedName>
        <fullName evidence="2">Uncharacterized protein</fullName>
    </submittedName>
</protein>
<proteinExistence type="predicted"/>